<organism evidence="1 2">
    <name type="scientific">Niallia endozanthoxylica</name>
    <dbReference type="NCBI Taxonomy" id="2036016"/>
    <lineage>
        <taxon>Bacteria</taxon>
        <taxon>Bacillati</taxon>
        <taxon>Bacillota</taxon>
        <taxon>Bacilli</taxon>
        <taxon>Bacillales</taxon>
        <taxon>Bacillaceae</taxon>
        <taxon>Niallia</taxon>
    </lineage>
</organism>
<protein>
    <submittedName>
        <fullName evidence="1">Uncharacterized protein</fullName>
    </submittedName>
</protein>
<dbReference type="EMBL" id="VYKL01000019">
    <property type="protein sequence ID" value="KAA9023571.1"/>
    <property type="molecule type" value="Genomic_DNA"/>
</dbReference>
<evidence type="ECO:0000313" key="1">
    <source>
        <dbReference type="EMBL" id="KAA9023571.1"/>
    </source>
</evidence>
<accession>A0A5J5HQW2</accession>
<comment type="caution">
    <text evidence="1">The sequence shown here is derived from an EMBL/GenBank/DDBJ whole genome shotgun (WGS) entry which is preliminary data.</text>
</comment>
<dbReference type="RefSeq" id="WP_150440448.1">
    <property type="nucleotide sequence ID" value="NZ_VYKL01000019.1"/>
</dbReference>
<proteinExistence type="predicted"/>
<name>A0A5J5HQW2_9BACI</name>
<dbReference type="Proteomes" id="UP000326671">
    <property type="component" value="Unassembled WGS sequence"/>
</dbReference>
<keyword evidence="2" id="KW-1185">Reference proteome</keyword>
<dbReference type="AlphaFoldDB" id="A0A5J5HQW2"/>
<sequence length="292" mass="32852">MNNLSVSLTESTIENFLRSQLANITFQNEETSLYDNNGIKIVANVHIRTIEFSDFDLIQPDTFAIKRISVEFEKINIVISADIKHFKDRKVIETPDIPNIRNPITGSIIVHGREVPDIVLWSVDLFGENPDINLTVGLEEFIKPVFSVSFNFITNDFKVSLGLRDFEMHDFVLPESIADTVKNNILEEVEKKIRDVVGNDVIGDVLGKIGDLLQMLPDSDITGLVIDNVVKSDQFEQFVQSQVRSKLGDYVLYVPQSFKLGSDQSPIELSINSPTVNVLDNQITISIDVNEL</sequence>
<evidence type="ECO:0000313" key="2">
    <source>
        <dbReference type="Proteomes" id="UP000326671"/>
    </source>
</evidence>
<gene>
    <name evidence="1" type="ORF">F4V44_12960</name>
</gene>
<dbReference type="OrthoDB" id="10003489at2"/>
<reference evidence="1 2" key="1">
    <citation type="submission" date="2019-09" db="EMBL/GenBank/DDBJ databases">
        <title>Whole genome sequences of isolates from the Mars Exploration Rovers.</title>
        <authorList>
            <person name="Seuylemezian A."/>
            <person name="Vaishampayan P."/>
        </authorList>
    </citation>
    <scope>NUCLEOTIDE SEQUENCE [LARGE SCALE GENOMIC DNA]</scope>
    <source>
        <strain evidence="1 2">MER_TA_151</strain>
    </source>
</reference>